<dbReference type="Pfam" id="PF03476">
    <property type="entry name" value="MOSC_N"/>
    <property type="match status" value="1"/>
</dbReference>
<dbReference type="Pfam" id="PF03473">
    <property type="entry name" value="MOSC"/>
    <property type="match status" value="1"/>
</dbReference>
<dbReference type="InterPro" id="IPR005302">
    <property type="entry name" value="MoCF_Sase_C"/>
</dbReference>
<feature type="region of interest" description="Disordered" evidence="1">
    <location>
        <begin position="168"/>
        <end position="198"/>
    </location>
</feature>
<dbReference type="InterPro" id="IPR011037">
    <property type="entry name" value="Pyrv_Knase-like_insert_dom_sf"/>
</dbReference>
<evidence type="ECO:0000256" key="1">
    <source>
        <dbReference type="SAM" id="MobiDB-lite"/>
    </source>
</evidence>
<protein>
    <recommendedName>
        <fullName evidence="3">MOSC domain-containing protein</fullName>
    </recommendedName>
</protein>
<dbReference type="GO" id="GO:0030170">
    <property type="term" value="F:pyridoxal phosphate binding"/>
    <property type="evidence" value="ECO:0007669"/>
    <property type="project" value="InterPro"/>
</dbReference>
<sequence>MAATALLQHYVEYLTSPALIVTLAVVVLPIIYTVAKERALASTSILSQRLYGLRRAGLVGRSNLKSLDQQLAQAEGSAPRIKALFTYPVKSCRGVELAASEVEGTGLKYDRSFTFAHSVPTQESSADKELNEDDVTPEPGHHWRFITQREFPRLALIETELWLPDTRRKSAASRTDGGDTKNQLAGPSRPRSRARGDTLVGVLEQGSDKAKRHANGSDSSTKSGCLILRFPTPSLFGLMTQQAAIVLPLDPSPNHAKAKGYTSEQLSIWKDIALATNVTNELDPKALGLLRKFLGVTKPLALFRLDTSHKRPVSRCLPKDPHGECFEVGFADAFPVNLLGMASVKATDDQLPKEADVKGRLDARRFRANIYVTGISAFEEDVWKAISVGSRIGRDEEGLFECEAEYHVACRTARCKLPNVDPDTGVKDGNEPYTTLGKTRKVDEGAYPHPCLGMQMIPLFERGILRVGDSVEVLETGEHSYEKMFT</sequence>
<name>A0AAE0TQR9_9PEZI</name>
<feature type="region of interest" description="Disordered" evidence="1">
    <location>
        <begin position="119"/>
        <end position="140"/>
    </location>
</feature>
<feature type="domain" description="MOSC" evidence="3">
    <location>
        <begin position="311"/>
        <end position="474"/>
    </location>
</feature>
<dbReference type="EMBL" id="JAUTXT010000036">
    <property type="protein sequence ID" value="KAK3672095.1"/>
    <property type="molecule type" value="Genomic_DNA"/>
</dbReference>
<gene>
    <name evidence="4" type="ORF">LTR78_008065</name>
</gene>
<dbReference type="InterPro" id="IPR005303">
    <property type="entry name" value="MOCOS_middle"/>
</dbReference>
<dbReference type="PANTHER" id="PTHR14237">
    <property type="entry name" value="MOLYBDOPTERIN COFACTOR SULFURASE MOSC"/>
    <property type="match status" value="1"/>
</dbReference>
<comment type="caution">
    <text evidence="4">The sequence shown here is derived from an EMBL/GenBank/DDBJ whole genome shotgun (WGS) entry which is preliminary data.</text>
</comment>
<keyword evidence="5" id="KW-1185">Reference proteome</keyword>
<keyword evidence="2" id="KW-0472">Membrane</keyword>
<accession>A0AAE0TQR9</accession>
<dbReference type="SUPFAM" id="SSF50800">
    <property type="entry name" value="PK beta-barrel domain-like"/>
    <property type="match status" value="1"/>
</dbReference>
<dbReference type="GO" id="GO:0003824">
    <property type="term" value="F:catalytic activity"/>
    <property type="evidence" value="ECO:0007669"/>
    <property type="project" value="InterPro"/>
</dbReference>
<dbReference type="AlphaFoldDB" id="A0AAE0TQR9"/>
<keyword evidence="2" id="KW-0812">Transmembrane</keyword>
<keyword evidence="2" id="KW-1133">Transmembrane helix</keyword>
<dbReference type="PANTHER" id="PTHR14237:SF23">
    <property type="entry name" value="MOSC DOMAIN PROTEIN (AFU_ORTHOLOGUE AFUA_7G05900)"/>
    <property type="match status" value="1"/>
</dbReference>
<evidence type="ECO:0000259" key="3">
    <source>
        <dbReference type="PROSITE" id="PS51340"/>
    </source>
</evidence>
<evidence type="ECO:0000313" key="4">
    <source>
        <dbReference type="EMBL" id="KAK3672095.1"/>
    </source>
</evidence>
<dbReference type="GO" id="GO:0030151">
    <property type="term" value="F:molybdenum ion binding"/>
    <property type="evidence" value="ECO:0007669"/>
    <property type="project" value="InterPro"/>
</dbReference>
<feature type="transmembrane region" description="Helical" evidence="2">
    <location>
        <begin position="14"/>
        <end position="35"/>
    </location>
</feature>
<evidence type="ECO:0000313" key="5">
    <source>
        <dbReference type="Proteomes" id="UP001274830"/>
    </source>
</evidence>
<evidence type="ECO:0000256" key="2">
    <source>
        <dbReference type="SAM" id="Phobius"/>
    </source>
</evidence>
<dbReference type="Proteomes" id="UP001274830">
    <property type="component" value="Unassembled WGS sequence"/>
</dbReference>
<dbReference type="PROSITE" id="PS51340">
    <property type="entry name" value="MOSC"/>
    <property type="match status" value="1"/>
</dbReference>
<reference evidence="4" key="1">
    <citation type="submission" date="2023-07" db="EMBL/GenBank/DDBJ databases">
        <title>Black Yeasts Isolated from many extreme environments.</title>
        <authorList>
            <person name="Coleine C."/>
            <person name="Stajich J.E."/>
            <person name="Selbmann L."/>
        </authorList>
    </citation>
    <scope>NUCLEOTIDE SEQUENCE</scope>
    <source>
        <strain evidence="4">CCFEE 5485</strain>
    </source>
</reference>
<organism evidence="4 5">
    <name type="scientific">Recurvomyces mirabilis</name>
    <dbReference type="NCBI Taxonomy" id="574656"/>
    <lineage>
        <taxon>Eukaryota</taxon>
        <taxon>Fungi</taxon>
        <taxon>Dikarya</taxon>
        <taxon>Ascomycota</taxon>
        <taxon>Pezizomycotina</taxon>
        <taxon>Dothideomycetes</taxon>
        <taxon>Dothideomycetidae</taxon>
        <taxon>Mycosphaerellales</taxon>
        <taxon>Teratosphaeriaceae</taxon>
        <taxon>Recurvomyces</taxon>
    </lineage>
</organism>
<proteinExistence type="predicted"/>